<keyword evidence="1" id="KW-0472">Membrane</keyword>
<dbReference type="Proteomes" id="UP000652007">
    <property type="component" value="Unassembled WGS sequence"/>
</dbReference>
<keyword evidence="1" id="KW-0812">Transmembrane</keyword>
<organism evidence="2 3">
    <name type="scientific">Klebsiella pneumoniae</name>
    <dbReference type="NCBI Taxonomy" id="573"/>
    <lineage>
        <taxon>Bacteria</taxon>
        <taxon>Pseudomonadati</taxon>
        <taxon>Pseudomonadota</taxon>
        <taxon>Gammaproteobacteria</taxon>
        <taxon>Enterobacterales</taxon>
        <taxon>Enterobacteriaceae</taxon>
        <taxon>Klebsiella/Raoultella group</taxon>
        <taxon>Klebsiella</taxon>
        <taxon>Klebsiella pneumoniae complex</taxon>
    </lineage>
</organism>
<proteinExistence type="predicted"/>
<sequence length="95" mass="10616">MEELKNLLSQGKTEIPSFGSAFGLGVVLVAWNMLCAVISVDAVYLTGKYIFHVLVFPVGVSIIMLLGIASSRSLLSVPKNFREKSNIYRFFLRRF</sequence>
<dbReference type="EMBL" id="JACXTH010000013">
    <property type="protein sequence ID" value="MBD3705124.1"/>
    <property type="molecule type" value="Genomic_DNA"/>
</dbReference>
<accession>A0A927DGD2</accession>
<dbReference type="AlphaFoldDB" id="A0A927DGD2"/>
<reference evidence="2" key="1">
    <citation type="submission" date="2020-07" db="EMBL/GenBank/DDBJ databases">
        <title>Clinical and genomic characterization of carbapenemase-producing Enterobacterales causing secondary infections during the COVID-19 crisis at a New York City hospital.</title>
        <authorList>
            <person name="Gomez-Simmonds A."/>
            <person name="Annavajhala M.K."/>
            <person name="Uhlemann A.-C."/>
        </authorList>
    </citation>
    <scope>NUCLEOTIDE SEQUENCE</scope>
    <source>
        <strain evidence="2">NK1596</strain>
    </source>
</reference>
<comment type="caution">
    <text evidence="2">The sequence shown here is derived from an EMBL/GenBank/DDBJ whole genome shotgun (WGS) entry which is preliminary data.</text>
</comment>
<evidence type="ECO:0000313" key="2">
    <source>
        <dbReference type="EMBL" id="MBD3705124.1"/>
    </source>
</evidence>
<evidence type="ECO:0000256" key="1">
    <source>
        <dbReference type="SAM" id="Phobius"/>
    </source>
</evidence>
<feature type="transmembrane region" description="Helical" evidence="1">
    <location>
        <begin position="21"/>
        <end position="43"/>
    </location>
</feature>
<evidence type="ECO:0000313" key="3">
    <source>
        <dbReference type="Proteomes" id="UP000652007"/>
    </source>
</evidence>
<gene>
    <name evidence="2" type="ORF">IE990_31480</name>
</gene>
<protein>
    <submittedName>
        <fullName evidence="2">Uncharacterized protein</fullName>
    </submittedName>
</protein>
<keyword evidence="1" id="KW-1133">Transmembrane helix</keyword>
<feature type="transmembrane region" description="Helical" evidence="1">
    <location>
        <begin position="49"/>
        <end position="69"/>
    </location>
</feature>
<name>A0A927DGD2_KLEPN</name>